<dbReference type="RefSeq" id="WP_008737437.1">
    <property type="nucleotide sequence ID" value="NZ_CP004387.1"/>
</dbReference>
<dbReference type="SMART" id="SM00829">
    <property type="entry name" value="PKS_ER"/>
    <property type="match status" value="1"/>
</dbReference>
<dbReference type="STRING" id="391936.S7S_05330"/>
<protein>
    <recommendedName>
        <fullName evidence="1">Enoyl reductase (ER) domain-containing protein</fullName>
    </recommendedName>
</protein>
<dbReference type="InterPro" id="IPR013154">
    <property type="entry name" value="ADH-like_N"/>
</dbReference>
<dbReference type="InterPro" id="IPR011032">
    <property type="entry name" value="GroES-like_sf"/>
</dbReference>
<gene>
    <name evidence="2" type="ORF">S7S_05330</name>
</gene>
<sequence>MNAYMINGYEPGTLVLQPVPACTAPGKYEAQLALIGTSINPIDTLVARGYGAPLLNPKGHFPLMLGRDAVARVVATGPGITDLQPGQRVLVAASPRIGGTYADLFTLPRHCLAPIDDALSDTVAAGLGYAGLTALQALAAVNLSADTTRGKQVCINGASGGVGSIAVILALRWGARVTAVASRQNREWLQRLGAHDIVDYRDPSAMSAISADIIVNCATPAGDHREHDPLMDVLQRRRSPGRAYVTTSNPVLGSVTDNGVVRGLAGSGKTYLKKRLAARQQGIRYRWVLFKENPRQLEYLGRLFADGAPDIVGACHALSALPEVFNDPTALRAPGKTVFMNAPA</sequence>
<dbReference type="SUPFAM" id="SSF51735">
    <property type="entry name" value="NAD(P)-binding Rossmann-fold domains"/>
    <property type="match status" value="1"/>
</dbReference>
<dbReference type="InterPro" id="IPR020843">
    <property type="entry name" value="ER"/>
</dbReference>
<accession>A0A0B4XK80</accession>
<dbReference type="Gene3D" id="3.90.180.10">
    <property type="entry name" value="Medium-chain alcohol dehydrogenases, catalytic domain"/>
    <property type="match status" value="1"/>
</dbReference>
<evidence type="ECO:0000259" key="1">
    <source>
        <dbReference type="SMART" id="SM00829"/>
    </source>
</evidence>
<dbReference type="GO" id="GO:0016491">
    <property type="term" value="F:oxidoreductase activity"/>
    <property type="evidence" value="ECO:0007669"/>
    <property type="project" value="InterPro"/>
</dbReference>
<feature type="domain" description="Enoyl reductase (ER)" evidence="1">
    <location>
        <begin position="12"/>
        <end position="339"/>
    </location>
</feature>
<dbReference type="Gene3D" id="3.40.50.720">
    <property type="entry name" value="NAD(P)-binding Rossmann-like Domain"/>
    <property type="match status" value="1"/>
</dbReference>
<dbReference type="AlphaFoldDB" id="A0A0B4XK80"/>
<dbReference type="PANTHER" id="PTHR11695:SF294">
    <property type="entry name" value="RETICULON-4-INTERACTING PROTEIN 1, MITOCHONDRIAL"/>
    <property type="match status" value="1"/>
</dbReference>
<dbReference type="Pfam" id="PF08240">
    <property type="entry name" value="ADH_N"/>
    <property type="match status" value="1"/>
</dbReference>
<reference evidence="2 3" key="1">
    <citation type="journal article" date="2012" name="J. Bacteriol.">
        <title>Genome sequence of an alkane-degrading bacterium, Alcanivorax pacificus type strain W11-5, isolated from deep sea sediment.</title>
        <authorList>
            <person name="Lai Q."/>
            <person name="Shao Z."/>
        </authorList>
    </citation>
    <scope>NUCLEOTIDE SEQUENCE [LARGE SCALE GENOMIC DNA]</scope>
    <source>
        <strain evidence="2 3">W11-5</strain>
    </source>
</reference>
<dbReference type="InterPro" id="IPR050700">
    <property type="entry name" value="YIM1/Zinc_Alcohol_DH_Fams"/>
</dbReference>
<dbReference type="SUPFAM" id="SSF50129">
    <property type="entry name" value="GroES-like"/>
    <property type="match status" value="1"/>
</dbReference>
<dbReference type="EMBL" id="CP004387">
    <property type="protein sequence ID" value="AJD47486.1"/>
    <property type="molecule type" value="Genomic_DNA"/>
</dbReference>
<dbReference type="Proteomes" id="UP000006764">
    <property type="component" value="Chromosome"/>
</dbReference>
<name>A0A0B4XK80_9GAMM</name>
<dbReference type="HOGENOM" id="CLU_805709_0_0_6"/>
<keyword evidence="3" id="KW-1185">Reference proteome</keyword>
<dbReference type="InterPro" id="IPR036291">
    <property type="entry name" value="NAD(P)-bd_dom_sf"/>
</dbReference>
<organism evidence="2 3">
    <name type="scientific">Isoalcanivorax pacificus W11-5</name>
    <dbReference type="NCBI Taxonomy" id="391936"/>
    <lineage>
        <taxon>Bacteria</taxon>
        <taxon>Pseudomonadati</taxon>
        <taxon>Pseudomonadota</taxon>
        <taxon>Gammaproteobacteria</taxon>
        <taxon>Oceanospirillales</taxon>
        <taxon>Alcanivoracaceae</taxon>
        <taxon>Isoalcanivorax</taxon>
    </lineage>
</organism>
<evidence type="ECO:0000313" key="3">
    <source>
        <dbReference type="Proteomes" id="UP000006764"/>
    </source>
</evidence>
<proteinExistence type="predicted"/>
<evidence type="ECO:0000313" key="2">
    <source>
        <dbReference type="EMBL" id="AJD47486.1"/>
    </source>
</evidence>
<dbReference type="PANTHER" id="PTHR11695">
    <property type="entry name" value="ALCOHOL DEHYDROGENASE RELATED"/>
    <property type="match status" value="1"/>
</dbReference>
<dbReference type="KEGG" id="apac:S7S_05330"/>